<evidence type="ECO:0000256" key="1">
    <source>
        <dbReference type="SAM" id="Phobius"/>
    </source>
</evidence>
<dbReference type="Proteomes" id="UP001154015">
    <property type="component" value="Unassembled WGS sequence"/>
</dbReference>
<reference evidence="2" key="1">
    <citation type="submission" date="2022-03" db="EMBL/GenBank/DDBJ databases">
        <authorList>
            <person name="Leyn A S."/>
        </authorList>
    </citation>
    <scope>NUCLEOTIDE SEQUENCE</scope>
    <source>
        <strain evidence="2">Streptomyces globisporus 4-3</strain>
    </source>
</reference>
<name>A0ABM9H8Z2_STRGL</name>
<keyword evidence="3" id="KW-1185">Reference proteome</keyword>
<comment type="caution">
    <text evidence="2">The sequence shown here is derived from an EMBL/GenBank/DDBJ whole genome shotgun (WGS) entry which is preliminary data.</text>
</comment>
<proteinExistence type="predicted"/>
<keyword evidence="1" id="KW-0812">Transmembrane</keyword>
<evidence type="ECO:0008006" key="4">
    <source>
        <dbReference type="Google" id="ProtNLM"/>
    </source>
</evidence>
<dbReference type="EMBL" id="CAKXYP010000033">
    <property type="protein sequence ID" value="CAH9420148.1"/>
    <property type="molecule type" value="Genomic_DNA"/>
</dbReference>
<keyword evidence="1" id="KW-1133">Transmembrane helix</keyword>
<feature type="transmembrane region" description="Helical" evidence="1">
    <location>
        <begin position="38"/>
        <end position="63"/>
    </location>
</feature>
<accession>A0ABM9H8Z2</accession>
<protein>
    <recommendedName>
        <fullName evidence="4">Tat pathway signal sequence domain protein</fullName>
    </recommendedName>
</protein>
<evidence type="ECO:0000313" key="2">
    <source>
        <dbReference type="EMBL" id="CAH9420148.1"/>
    </source>
</evidence>
<organism evidence="2 3">
    <name type="scientific">Streptomyces globisporus</name>
    <dbReference type="NCBI Taxonomy" id="1908"/>
    <lineage>
        <taxon>Bacteria</taxon>
        <taxon>Bacillati</taxon>
        <taxon>Actinomycetota</taxon>
        <taxon>Actinomycetes</taxon>
        <taxon>Kitasatosporales</taxon>
        <taxon>Streptomycetaceae</taxon>
        <taxon>Streptomyces</taxon>
    </lineage>
</organism>
<gene>
    <name evidence="2" type="ORF">SGL43_07205</name>
</gene>
<evidence type="ECO:0000313" key="3">
    <source>
        <dbReference type="Proteomes" id="UP001154015"/>
    </source>
</evidence>
<keyword evidence="1" id="KW-0472">Membrane</keyword>
<sequence length="268" mass="28328">MARPRLRRLASPAVRRLRGLQHDQPEGPGGSPLKDKKAWVTAVVFPAIMVIVATAVPGGWGWFSGLFAEPPSLKAYSSGPDGCVPRYSVQSLSELKAKPDALRAEGVPVADPQWGEVVSAPLTLQAKTNQSIVVTGVRVDVITSKPVPSTGQVIDASDCGSGIDVRPFDVDLASQPVAVKPAVTKGADGSQKRGPGFPFKVSSDDPEQLVLMFPSVQGDVRFSITVDWVSEGKPGNVKLDNGGAGYRVMGLGGLPRHPYSTLFKRPTP</sequence>